<dbReference type="AlphaFoldDB" id="A0A1Y1HQW4"/>
<dbReference type="Proteomes" id="UP000054558">
    <property type="component" value="Unassembled WGS sequence"/>
</dbReference>
<feature type="transmembrane region" description="Helical" evidence="11">
    <location>
        <begin position="142"/>
        <end position="161"/>
    </location>
</feature>
<evidence type="ECO:0000256" key="5">
    <source>
        <dbReference type="ARBA" id="ARBA00022824"/>
    </source>
</evidence>
<keyword evidence="7 11" id="KW-0472">Membrane</keyword>
<keyword evidence="5" id="KW-0256">Endoplasmic reticulum</keyword>
<keyword evidence="13" id="KW-1185">Reference proteome</keyword>
<dbReference type="GO" id="GO:0005789">
    <property type="term" value="C:endoplasmic reticulum membrane"/>
    <property type="evidence" value="ECO:0007669"/>
    <property type="project" value="UniProtKB-SubCell"/>
</dbReference>
<feature type="transmembrane region" description="Helical" evidence="11">
    <location>
        <begin position="39"/>
        <end position="59"/>
    </location>
</feature>
<sequence>MTFFHFINCSALTFLPHFIYYKATPLSDYDTFTTSAKAAAVYIATALLKLICQATFLRVQDADVFDLNQEILKGLIGFLDIVGIYFALTQLQYRNISQNHKFQAVGLGWAFADSVLHRAVPLWVNARKAESSWDDLLQGFEANANLVFNLSLAALASLIWLRKSKPAGLLPILYTFAGVHAALPVVLSYLRLGKVTDGVSVVGFEIAAVVVLAIISWRLFVLCSYRNSA</sequence>
<keyword evidence="4 11" id="KW-0812">Transmembrane</keyword>
<evidence type="ECO:0000256" key="8">
    <source>
        <dbReference type="ARBA" id="ARBA00034739"/>
    </source>
</evidence>
<evidence type="ECO:0000256" key="2">
    <source>
        <dbReference type="ARBA" id="ARBA00004651"/>
    </source>
</evidence>
<proteinExistence type="inferred from homology"/>
<keyword evidence="6 11" id="KW-1133">Transmembrane helix</keyword>
<dbReference type="PANTHER" id="PTHR12869:SF0">
    <property type="entry name" value="BOS COMPLEX SUBUNIT TMEM147"/>
    <property type="match status" value="1"/>
</dbReference>
<keyword evidence="3" id="KW-1003">Cell membrane</keyword>
<gene>
    <name evidence="12" type="ORF">KFL_000550050</name>
</gene>
<reference evidence="12 13" key="1">
    <citation type="journal article" date="2014" name="Nat. Commun.">
        <title>Klebsormidium flaccidum genome reveals primary factors for plant terrestrial adaptation.</title>
        <authorList>
            <person name="Hori K."/>
            <person name="Maruyama F."/>
            <person name="Fujisawa T."/>
            <person name="Togashi T."/>
            <person name="Yamamoto N."/>
            <person name="Seo M."/>
            <person name="Sato S."/>
            <person name="Yamada T."/>
            <person name="Mori H."/>
            <person name="Tajima N."/>
            <person name="Moriyama T."/>
            <person name="Ikeuchi M."/>
            <person name="Watanabe M."/>
            <person name="Wada H."/>
            <person name="Kobayashi K."/>
            <person name="Saito M."/>
            <person name="Masuda T."/>
            <person name="Sasaki-Sekimoto Y."/>
            <person name="Mashiguchi K."/>
            <person name="Awai K."/>
            <person name="Shimojima M."/>
            <person name="Masuda S."/>
            <person name="Iwai M."/>
            <person name="Nobusawa T."/>
            <person name="Narise T."/>
            <person name="Kondo S."/>
            <person name="Saito H."/>
            <person name="Sato R."/>
            <person name="Murakawa M."/>
            <person name="Ihara Y."/>
            <person name="Oshima-Yamada Y."/>
            <person name="Ohtaka K."/>
            <person name="Satoh M."/>
            <person name="Sonobe K."/>
            <person name="Ishii M."/>
            <person name="Ohtani R."/>
            <person name="Kanamori-Sato M."/>
            <person name="Honoki R."/>
            <person name="Miyazaki D."/>
            <person name="Mochizuki H."/>
            <person name="Umetsu J."/>
            <person name="Higashi K."/>
            <person name="Shibata D."/>
            <person name="Kamiya Y."/>
            <person name="Sato N."/>
            <person name="Nakamura Y."/>
            <person name="Tabata S."/>
            <person name="Ida S."/>
            <person name="Kurokawa K."/>
            <person name="Ohta H."/>
        </authorList>
    </citation>
    <scope>NUCLEOTIDE SEQUENCE [LARGE SCALE GENOMIC DNA]</scope>
    <source>
        <strain evidence="12 13">NIES-2285</strain>
    </source>
</reference>
<comment type="subcellular location">
    <subcellularLocation>
        <location evidence="2">Cell membrane</location>
        <topology evidence="2">Multi-pass membrane protein</topology>
    </subcellularLocation>
    <subcellularLocation>
        <location evidence="1">Endoplasmic reticulum membrane</location>
        <topology evidence="1">Multi-pass membrane protein</topology>
    </subcellularLocation>
</comment>
<dbReference type="OrthoDB" id="9993532at2759"/>
<evidence type="ECO:0000256" key="11">
    <source>
        <dbReference type="SAM" id="Phobius"/>
    </source>
</evidence>
<feature type="transmembrane region" description="Helical" evidence="11">
    <location>
        <begin position="168"/>
        <end position="190"/>
    </location>
</feature>
<evidence type="ECO:0000313" key="12">
    <source>
        <dbReference type="EMBL" id="GAQ80473.1"/>
    </source>
</evidence>
<dbReference type="EMBL" id="DF237004">
    <property type="protein sequence ID" value="GAQ80473.1"/>
    <property type="molecule type" value="Genomic_DNA"/>
</dbReference>
<evidence type="ECO:0000313" key="13">
    <source>
        <dbReference type="Proteomes" id="UP000054558"/>
    </source>
</evidence>
<dbReference type="InterPro" id="IPR019164">
    <property type="entry name" value="TMEM147"/>
</dbReference>
<protein>
    <recommendedName>
        <fullName evidence="9">BOS complex subunit TMEM147</fullName>
    </recommendedName>
    <alternativeName>
        <fullName evidence="10">Transmembrane protein 147</fullName>
    </alternativeName>
</protein>
<name>A0A1Y1HQW4_KLENI</name>
<evidence type="ECO:0000256" key="1">
    <source>
        <dbReference type="ARBA" id="ARBA00004477"/>
    </source>
</evidence>
<dbReference type="Pfam" id="PF09767">
    <property type="entry name" value="DUF2053"/>
    <property type="match status" value="1"/>
</dbReference>
<evidence type="ECO:0000256" key="6">
    <source>
        <dbReference type="ARBA" id="ARBA00022989"/>
    </source>
</evidence>
<evidence type="ECO:0000256" key="9">
    <source>
        <dbReference type="ARBA" id="ARBA00034846"/>
    </source>
</evidence>
<evidence type="ECO:0000256" key="10">
    <source>
        <dbReference type="ARBA" id="ARBA00034899"/>
    </source>
</evidence>
<feature type="transmembrane region" description="Helical" evidence="11">
    <location>
        <begin position="202"/>
        <end position="225"/>
    </location>
</feature>
<evidence type="ECO:0000256" key="3">
    <source>
        <dbReference type="ARBA" id="ARBA00022475"/>
    </source>
</evidence>
<dbReference type="OMA" id="SKCVYAG"/>
<evidence type="ECO:0000256" key="4">
    <source>
        <dbReference type="ARBA" id="ARBA00022692"/>
    </source>
</evidence>
<accession>A0A1Y1HQW4</accession>
<dbReference type="PANTHER" id="PTHR12869">
    <property type="entry name" value="SMALL SEVEN TRANSMEMBRANE DOMAIN-CONTAINING PROTEIN"/>
    <property type="match status" value="1"/>
</dbReference>
<feature type="transmembrane region" description="Helical" evidence="11">
    <location>
        <begin position="71"/>
        <end position="88"/>
    </location>
</feature>
<organism evidence="12 13">
    <name type="scientific">Klebsormidium nitens</name>
    <name type="common">Green alga</name>
    <name type="synonym">Ulothrix nitens</name>
    <dbReference type="NCBI Taxonomy" id="105231"/>
    <lineage>
        <taxon>Eukaryota</taxon>
        <taxon>Viridiplantae</taxon>
        <taxon>Streptophyta</taxon>
        <taxon>Klebsormidiophyceae</taxon>
        <taxon>Klebsormidiales</taxon>
        <taxon>Klebsormidiaceae</taxon>
        <taxon>Klebsormidium</taxon>
    </lineage>
</organism>
<evidence type="ECO:0000256" key="7">
    <source>
        <dbReference type="ARBA" id="ARBA00023136"/>
    </source>
</evidence>
<dbReference type="GO" id="GO:0005886">
    <property type="term" value="C:plasma membrane"/>
    <property type="evidence" value="ECO:0007669"/>
    <property type="project" value="UniProtKB-SubCell"/>
</dbReference>
<comment type="similarity">
    <text evidence="8">Belongs to the TMEM147 family.</text>
</comment>
<dbReference type="STRING" id="105231.A0A1Y1HQW4"/>